<gene>
    <name evidence="1" type="ORF">DDE18_20220</name>
</gene>
<sequence length="83" mass="9120">MSDARDLEFERDMVDRMLRATQTAVDTVAACFGAGLIDDLAGTLGRELAGRGVWAMSEEWIRNTATRIEAGEAVRLPSVDDLY</sequence>
<evidence type="ECO:0000313" key="1">
    <source>
        <dbReference type="EMBL" id="PVG81135.1"/>
    </source>
</evidence>
<proteinExistence type="predicted"/>
<dbReference type="EMBL" id="QDGZ01000010">
    <property type="protein sequence ID" value="PVG81135.1"/>
    <property type="molecule type" value="Genomic_DNA"/>
</dbReference>
<name>A0A2T8F607_9ACTN</name>
<reference evidence="1 2" key="1">
    <citation type="submission" date="2018-04" db="EMBL/GenBank/DDBJ databases">
        <title>Genome of Nocardioides gansuensis WSJ-1.</title>
        <authorList>
            <person name="Wu S."/>
            <person name="Wang G."/>
        </authorList>
    </citation>
    <scope>NUCLEOTIDE SEQUENCE [LARGE SCALE GENOMIC DNA]</scope>
    <source>
        <strain evidence="1 2">WSJ-1</strain>
    </source>
</reference>
<dbReference type="AlphaFoldDB" id="A0A2T8F607"/>
<accession>A0A2T8F607</accession>
<dbReference type="Proteomes" id="UP000246018">
    <property type="component" value="Unassembled WGS sequence"/>
</dbReference>
<comment type="caution">
    <text evidence="1">The sequence shown here is derived from an EMBL/GenBank/DDBJ whole genome shotgun (WGS) entry which is preliminary data.</text>
</comment>
<protein>
    <submittedName>
        <fullName evidence="1">Uncharacterized protein</fullName>
    </submittedName>
</protein>
<keyword evidence="2" id="KW-1185">Reference proteome</keyword>
<evidence type="ECO:0000313" key="2">
    <source>
        <dbReference type="Proteomes" id="UP000246018"/>
    </source>
</evidence>
<dbReference type="RefSeq" id="WP_116574061.1">
    <property type="nucleotide sequence ID" value="NZ_QDGZ01000010.1"/>
</dbReference>
<organism evidence="1 2">
    <name type="scientific">Nocardioides gansuensis</name>
    <dbReference type="NCBI Taxonomy" id="2138300"/>
    <lineage>
        <taxon>Bacteria</taxon>
        <taxon>Bacillati</taxon>
        <taxon>Actinomycetota</taxon>
        <taxon>Actinomycetes</taxon>
        <taxon>Propionibacteriales</taxon>
        <taxon>Nocardioidaceae</taxon>
        <taxon>Nocardioides</taxon>
    </lineage>
</organism>